<feature type="region of interest" description="Disordered" evidence="1">
    <location>
        <begin position="531"/>
        <end position="608"/>
    </location>
</feature>
<organism evidence="2 3">
    <name type="scientific">Aspergillus pseudoustus</name>
    <dbReference type="NCBI Taxonomy" id="1810923"/>
    <lineage>
        <taxon>Eukaryota</taxon>
        <taxon>Fungi</taxon>
        <taxon>Dikarya</taxon>
        <taxon>Ascomycota</taxon>
        <taxon>Pezizomycotina</taxon>
        <taxon>Eurotiomycetes</taxon>
        <taxon>Eurotiomycetidae</taxon>
        <taxon>Eurotiales</taxon>
        <taxon>Aspergillaceae</taxon>
        <taxon>Aspergillus</taxon>
        <taxon>Aspergillus subgen. Nidulantes</taxon>
    </lineage>
</organism>
<evidence type="ECO:0000313" key="3">
    <source>
        <dbReference type="Proteomes" id="UP001610446"/>
    </source>
</evidence>
<dbReference type="Proteomes" id="UP001610446">
    <property type="component" value="Unassembled WGS sequence"/>
</dbReference>
<feature type="compositionally biased region" description="Basic and acidic residues" evidence="1">
    <location>
        <begin position="69"/>
        <end position="79"/>
    </location>
</feature>
<feature type="compositionally biased region" description="Basic and acidic residues" evidence="1">
    <location>
        <begin position="557"/>
        <end position="568"/>
    </location>
</feature>
<feature type="compositionally biased region" description="Polar residues" evidence="1">
    <location>
        <begin position="238"/>
        <end position="253"/>
    </location>
</feature>
<feature type="compositionally biased region" description="Low complexity" evidence="1">
    <location>
        <begin position="113"/>
        <end position="126"/>
    </location>
</feature>
<evidence type="ECO:0000313" key="2">
    <source>
        <dbReference type="EMBL" id="KAL2849575.1"/>
    </source>
</evidence>
<feature type="compositionally biased region" description="Polar residues" evidence="1">
    <location>
        <begin position="382"/>
        <end position="392"/>
    </location>
</feature>
<keyword evidence="3" id="KW-1185">Reference proteome</keyword>
<gene>
    <name evidence="2" type="ORF">BJY01DRAFT_210540</name>
</gene>
<feature type="compositionally biased region" description="Polar residues" evidence="1">
    <location>
        <begin position="444"/>
        <end position="458"/>
    </location>
</feature>
<feature type="compositionally biased region" description="Polar residues" evidence="1">
    <location>
        <begin position="547"/>
        <end position="556"/>
    </location>
</feature>
<feature type="region of interest" description="Disordered" evidence="1">
    <location>
        <begin position="381"/>
        <end position="404"/>
    </location>
</feature>
<dbReference type="EMBL" id="JBFXLU010000042">
    <property type="protein sequence ID" value="KAL2849575.1"/>
    <property type="molecule type" value="Genomic_DNA"/>
</dbReference>
<feature type="compositionally biased region" description="Basic and acidic residues" evidence="1">
    <location>
        <begin position="304"/>
        <end position="321"/>
    </location>
</feature>
<sequence>MPPRRPPSPLALETCSPLASETDDHGLACSDDELDERQRLARRRRIEKLGESYLQGTSLFILSAGLRGPLDKCWDNPWKKDRRKSAANKNGGDGTDQPVIPETNSRKRRLYQSPTTTSRSRSSVTPLDSSRADRAHKSAIINKSKDRVPASCTDADGCPRHTLVKPTDSRWLKKDGVSTRFQNIDPPTSPTTSVSTRHVRVNKPAQSVSRSVTPALATVGSSKNSRSTQSKPDFGAQPRTSGISSDGIYTSSGLKKRKGNEQLHNGDISLRVVSSSSQLPKFEYRLKQHSRASPKAYDQANLKSSEDDASRSPIDAFHKPPPDISKSSPANLSLAPIVGTDQTEVMDQHDMGDSLTVTNASNTIENHSLSHLDKELAGNLKSGATSENNLPSAQPAPGNPLIPDNITSLYSIAISKGTSTRTEDQNNDQQFSTQAAVLMAQKSFQNDLRSPEQSPNLSTRKRRASQGSTNQSPNQVNITPFHRINTPDRAMEDRCSGPTTGGAQMMSTQYMIDAATPFTFSTERKKTEYRLLSSGKDRSNSKKRKTTSFAVSPSESSPKHSDHDEEHTPTVIRQQHQDTRDSPSGSNSALPMILTGTTPPTAQEGQGAESFNLSQAIAEAGSWLQQSFEINRDIAHCKTTKLPQTHSANI</sequence>
<reference evidence="2 3" key="1">
    <citation type="submission" date="2024-07" db="EMBL/GenBank/DDBJ databases">
        <title>Section-level genome sequencing and comparative genomics of Aspergillus sections Usti and Cavernicolus.</title>
        <authorList>
            <consortium name="Lawrence Berkeley National Laboratory"/>
            <person name="Nybo J.L."/>
            <person name="Vesth T.C."/>
            <person name="Theobald S."/>
            <person name="Frisvad J.C."/>
            <person name="Larsen T.O."/>
            <person name="Kjaerboelling I."/>
            <person name="Rothschild-Mancinelli K."/>
            <person name="Lyhne E.K."/>
            <person name="Kogle M.E."/>
            <person name="Barry K."/>
            <person name="Clum A."/>
            <person name="Na H."/>
            <person name="Ledsgaard L."/>
            <person name="Lin J."/>
            <person name="Lipzen A."/>
            <person name="Kuo A."/>
            <person name="Riley R."/>
            <person name="Mondo S."/>
            <person name="Labutti K."/>
            <person name="Haridas S."/>
            <person name="Pangalinan J."/>
            <person name="Salamov A.A."/>
            <person name="Simmons B.A."/>
            <person name="Magnuson J.K."/>
            <person name="Chen J."/>
            <person name="Drula E."/>
            <person name="Henrissat B."/>
            <person name="Wiebenga A."/>
            <person name="Lubbers R.J."/>
            <person name="Gomes A.C."/>
            <person name="Makela M.R."/>
            <person name="Stajich J."/>
            <person name="Grigoriev I.V."/>
            <person name="Mortensen U.H."/>
            <person name="De Vries R.P."/>
            <person name="Baker S.E."/>
            <person name="Andersen M.R."/>
        </authorList>
    </citation>
    <scope>NUCLEOTIDE SEQUENCE [LARGE SCALE GENOMIC DNA]</scope>
    <source>
        <strain evidence="2 3">CBS 123904</strain>
    </source>
</reference>
<feature type="region of interest" description="Disordered" evidence="1">
    <location>
        <begin position="1"/>
        <end position="31"/>
    </location>
</feature>
<accession>A0ABR4KBB0</accession>
<protein>
    <submittedName>
        <fullName evidence="2">Uncharacterized protein</fullName>
    </submittedName>
</protein>
<comment type="caution">
    <text evidence="2">The sequence shown here is derived from an EMBL/GenBank/DDBJ whole genome shotgun (WGS) entry which is preliminary data.</text>
</comment>
<feature type="region of interest" description="Disordered" evidence="1">
    <location>
        <begin position="68"/>
        <end position="163"/>
    </location>
</feature>
<evidence type="ECO:0000256" key="1">
    <source>
        <dbReference type="SAM" id="MobiDB-lite"/>
    </source>
</evidence>
<feature type="compositionally biased region" description="Polar residues" evidence="1">
    <location>
        <begin position="582"/>
        <end position="608"/>
    </location>
</feature>
<feature type="compositionally biased region" description="Polar residues" evidence="1">
    <location>
        <begin position="219"/>
        <end position="231"/>
    </location>
</feature>
<proteinExistence type="predicted"/>
<feature type="compositionally biased region" description="Polar residues" evidence="1">
    <location>
        <begin position="465"/>
        <end position="478"/>
    </location>
</feature>
<name>A0ABR4KBB0_9EURO</name>
<feature type="region of interest" description="Disordered" evidence="1">
    <location>
        <begin position="177"/>
        <end position="262"/>
    </location>
</feature>
<feature type="compositionally biased region" description="Basic and acidic residues" evidence="1">
    <location>
        <begin position="485"/>
        <end position="495"/>
    </location>
</feature>
<feature type="region of interest" description="Disordered" evidence="1">
    <location>
        <begin position="285"/>
        <end position="332"/>
    </location>
</feature>
<feature type="region of interest" description="Disordered" evidence="1">
    <location>
        <begin position="444"/>
        <end position="500"/>
    </location>
</feature>
<feature type="compositionally biased region" description="Basic and acidic residues" evidence="1">
    <location>
        <begin position="531"/>
        <end position="540"/>
    </location>
</feature>